<evidence type="ECO:0000313" key="1">
    <source>
        <dbReference type="EMBL" id="MEB5476083.1"/>
    </source>
</evidence>
<organism evidence="1 2">
    <name type="scientific">Acinetobacter pollinis</name>
    <dbReference type="NCBI Taxonomy" id="2605270"/>
    <lineage>
        <taxon>Bacteria</taxon>
        <taxon>Pseudomonadati</taxon>
        <taxon>Pseudomonadota</taxon>
        <taxon>Gammaproteobacteria</taxon>
        <taxon>Moraxellales</taxon>
        <taxon>Moraxellaceae</taxon>
        <taxon>Acinetobacter</taxon>
    </lineage>
</organism>
<dbReference type="CDD" id="cd10032">
    <property type="entry name" value="UDG-F6_HDG"/>
    <property type="match status" value="1"/>
</dbReference>
<protein>
    <submittedName>
        <fullName evidence="1">Uracil-DNA glycosylase family protein</fullName>
    </submittedName>
</protein>
<dbReference type="Gene3D" id="3.40.470.10">
    <property type="entry name" value="Uracil-DNA glycosylase-like domain"/>
    <property type="match status" value="1"/>
</dbReference>
<evidence type="ECO:0000313" key="2">
    <source>
        <dbReference type="Proteomes" id="UP001339883"/>
    </source>
</evidence>
<dbReference type="Proteomes" id="UP001339883">
    <property type="component" value="Unassembled WGS sequence"/>
</dbReference>
<dbReference type="SUPFAM" id="SSF52141">
    <property type="entry name" value="Uracil-DNA glycosylase-like"/>
    <property type="match status" value="1"/>
</dbReference>
<dbReference type="EMBL" id="VTDN01000002">
    <property type="protein sequence ID" value="MEB5476083.1"/>
    <property type="molecule type" value="Genomic_DNA"/>
</dbReference>
<accession>A0ABU6DQE3</accession>
<reference evidence="1 2" key="1">
    <citation type="submission" date="2019-08" db="EMBL/GenBank/DDBJ databases">
        <title>Five species of Acinetobacter isolated from floral nectar and animal pollinators.</title>
        <authorList>
            <person name="Hendry T.A."/>
        </authorList>
    </citation>
    <scope>NUCLEOTIDE SEQUENCE [LARGE SCALE GENOMIC DNA]</scope>
    <source>
        <strain evidence="1 2">MD18.27</strain>
    </source>
</reference>
<keyword evidence="2" id="KW-1185">Reference proteome</keyword>
<gene>
    <name evidence="1" type="ORF">I2F25_03300</name>
</gene>
<sequence length="195" mass="22633">MLPTEETHPLLPFLPKTAKLLMLGSFPPQQSKWKMNFYYPNYQNDMWRIMGIIFYEDPLYFLDTSHKSFHLSQIKDFLTAHHIAIFDTAYKVRRLKGNASDKFLEVIEPSNLPHLLNAIPECKSIMTTGEKATQTLMQHFPSNSVAPTIQQASQVHFLDRNINLYRMPSTSRAYPRPIQEKAEAYRALFKTIGLL</sequence>
<dbReference type="InterPro" id="IPR036895">
    <property type="entry name" value="Uracil-DNA_glycosylase-like_sf"/>
</dbReference>
<proteinExistence type="predicted"/>
<dbReference type="RefSeq" id="WP_325774662.1">
    <property type="nucleotide sequence ID" value="NZ_VTDN01000002.1"/>
</dbReference>
<name>A0ABU6DQE3_9GAMM</name>
<comment type="caution">
    <text evidence="1">The sequence shown here is derived from an EMBL/GenBank/DDBJ whole genome shotgun (WGS) entry which is preliminary data.</text>
</comment>